<feature type="non-terminal residue" evidence="2">
    <location>
        <position position="1"/>
    </location>
</feature>
<protein>
    <submittedName>
        <fullName evidence="2">Uncharacterized protein</fullName>
    </submittedName>
</protein>
<accession>A0A9P8W3B5</accession>
<dbReference type="EMBL" id="JAGPYM010000016">
    <property type="protein sequence ID" value="KAH6886206.1"/>
    <property type="molecule type" value="Genomic_DNA"/>
</dbReference>
<keyword evidence="1" id="KW-0812">Transmembrane</keyword>
<gene>
    <name evidence="2" type="ORF">B0T10DRAFT_575901</name>
</gene>
<organism evidence="2 3">
    <name type="scientific">Thelonectria olida</name>
    <dbReference type="NCBI Taxonomy" id="1576542"/>
    <lineage>
        <taxon>Eukaryota</taxon>
        <taxon>Fungi</taxon>
        <taxon>Dikarya</taxon>
        <taxon>Ascomycota</taxon>
        <taxon>Pezizomycotina</taxon>
        <taxon>Sordariomycetes</taxon>
        <taxon>Hypocreomycetidae</taxon>
        <taxon>Hypocreales</taxon>
        <taxon>Nectriaceae</taxon>
        <taxon>Thelonectria</taxon>
    </lineage>
</organism>
<comment type="caution">
    <text evidence="2">The sequence shown here is derived from an EMBL/GenBank/DDBJ whole genome shotgun (WGS) entry which is preliminary data.</text>
</comment>
<dbReference type="Proteomes" id="UP000777438">
    <property type="component" value="Unassembled WGS sequence"/>
</dbReference>
<sequence>CSKGTSAIFSSKPTALCVSIFFLPYTLHPFGLWRANLLPSFRHTSMNTRTPYLRTMIIGPPTTDLGLSRMTGTNLKLGALHQDLALLNLLLSLPRVWTIVPKAFSWMMRKRKRPRQLISLALVDSSCLTTRSVETFFKRS</sequence>
<feature type="transmembrane region" description="Helical" evidence="1">
    <location>
        <begin position="84"/>
        <end position="104"/>
    </location>
</feature>
<evidence type="ECO:0000256" key="1">
    <source>
        <dbReference type="SAM" id="Phobius"/>
    </source>
</evidence>
<evidence type="ECO:0000313" key="3">
    <source>
        <dbReference type="Proteomes" id="UP000777438"/>
    </source>
</evidence>
<proteinExistence type="predicted"/>
<reference evidence="2 3" key="1">
    <citation type="journal article" date="2021" name="Nat. Commun.">
        <title>Genetic determinants of endophytism in the Arabidopsis root mycobiome.</title>
        <authorList>
            <person name="Mesny F."/>
            <person name="Miyauchi S."/>
            <person name="Thiergart T."/>
            <person name="Pickel B."/>
            <person name="Atanasova L."/>
            <person name="Karlsson M."/>
            <person name="Huettel B."/>
            <person name="Barry K.W."/>
            <person name="Haridas S."/>
            <person name="Chen C."/>
            <person name="Bauer D."/>
            <person name="Andreopoulos W."/>
            <person name="Pangilinan J."/>
            <person name="LaButti K."/>
            <person name="Riley R."/>
            <person name="Lipzen A."/>
            <person name="Clum A."/>
            <person name="Drula E."/>
            <person name="Henrissat B."/>
            <person name="Kohler A."/>
            <person name="Grigoriev I.V."/>
            <person name="Martin F.M."/>
            <person name="Hacquard S."/>
        </authorList>
    </citation>
    <scope>NUCLEOTIDE SEQUENCE [LARGE SCALE GENOMIC DNA]</scope>
    <source>
        <strain evidence="2 3">MPI-CAGE-CH-0241</strain>
    </source>
</reference>
<evidence type="ECO:0000313" key="2">
    <source>
        <dbReference type="EMBL" id="KAH6886206.1"/>
    </source>
</evidence>
<dbReference type="AlphaFoldDB" id="A0A9P8W3B5"/>
<name>A0A9P8W3B5_9HYPO</name>
<keyword evidence="1" id="KW-0472">Membrane</keyword>
<keyword evidence="3" id="KW-1185">Reference proteome</keyword>
<keyword evidence="1" id="KW-1133">Transmembrane helix</keyword>